<dbReference type="AlphaFoldDB" id="A0A854QB94"/>
<dbReference type="EMBL" id="AMKT01000044">
    <property type="protein sequence ID" value="OXG20771.1"/>
    <property type="molecule type" value="Genomic_DNA"/>
</dbReference>
<name>A0A854QB94_CRYNE</name>
<sequence length="154" mass="16911">MVVLDYVTNIRETLAISLRPNYSHYTTAAALYAALVRYFGDFGPEQLYPKVCALVDTVCTADTDIATWLGTMGSLASDLTAMELTVDKLLCALYLRGLPPRFDSFVNSILSATPNLSDSKLTSDRLRAAILKHDTIGISGSKRHRDSERGGLRH</sequence>
<dbReference type="Proteomes" id="UP000199727">
    <property type="component" value="Unassembled WGS sequence"/>
</dbReference>
<comment type="caution">
    <text evidence="1">The sequence shown here is derived from an EMBL/GenBank/DDBJ whole genome shotgun (WGS) entry which is preliminary data.</text>
</comment>
<accession>A0A854QB94</accession>
<reference evidence="1 2" key="1">
    <citation type="submission" date="2017-06" db="EMBL/GenBank/DDBJ databases">
        <title>Global population genomics of the pathogenic fungus Cryptococcus neoformans var. grubii.</title>
        <authorList>
            <person name="Cuomo C."/>
            <person name="Litvintseva A."/>
            <person name="Chen Y."/>
            <person name="Young S."/>
            <person name="Zeng Q."/>
            <person name="Chapman S."/>
            <person name="Gujja S."/>
            <person name="Saif S."/>
            <person name="Birren B."/>
        </authorList>
    </citation>
    <scope>NUCLEOTIDE SEQUENCE [LARGE SCALE GENOMIC DNA]</scope>
    <source>
        <strain evidence="1 2">Tu259-1</strain>
    </source>
</reference>
<organism evidence="1 2">
    <name type="scientific">Cryptococcus neoformans Tu259-1</name>
    <dbReference type="NCBI Taxonomy" id="1230072"/>
    <lineage>
        <taxon>Eukaryota</taxon>
        <taxon>Fungi</taxon>
        <taxon>Dikarya</taxon>
        <taxon>Basidiomycota</taxon>
        <taxon>Agaricomycotina</taxon>
        <taxon>Tremellomycetes</taxon>
        <taxon>Tremellales</taxon>
        <taxon>Cryptococcaceae</taxon>
        <taxon>Cryptococcus</taxon>
        <taxon>Cryptococcus neoformans species complex</taxon>
    </lineage>
</organism>
<evidence type="ECO:0000313" key="2">
    <source>
        <dbReference type="Proteomes" id="UP000199727"/>
    </source>
</evidence>
<protein>
    <submittedName>
        <fullName evidence="1">Uncharacterized protein</fullName>
    </submittedName>
</protein>
<gene>
    <name evidence="1" type="ORF">C361_03748</name>
</gene>
<dbReference type="Pfam" id="PF14223">
    <property type="entry name" value="Retrotran_gag_2"/>
    <property type="match status" value="1"/>
</dbReference>
<dbReference type="OrthoDB" id="10518379at2759"/>
<evidence type="ECO:0000313" key="1">
    <source>
        <dbReference type="EMBL" id="OXG20771.1"/>
    </source>
</evidence>
<proteinExistence type="predicted"/>